<sequence length="152" mass="17685">MPCWCRPRTCPDILRHVPAFTVQAAHQPCVIVWPPCPIALFRVRRPRASCFRRFFLRGDIPIGRECGPRGVKHCIKWHTPPEQLNYQRYLPLFFDGLRESTFPYREFARHGVCDMLAAGTERQAMAAIIVTTIIYKQSQLTWLLLLLTLVHL</sequence>
<dbReference type="InterPro" id="IPR019399">
    <property type="entry name" value="Parkin_co-regulated_protein"/>
</dbReference>
<reference evidence="2" key="1">
    <citation type="submission" date="2013-03" db="EMBL/GenBank/DDBJ databases">
        <title>The Genome Sequence of Anopheles dirus WRAIR2.</title>
        <authorList>
            <consortium name="The Broad Institute Genomics Platform"/>
            <person name="Neafsey D.E."/>
            <person name="Walton C."/>
            <person name="Walker B."/>
            <person name="Young S.K."/>
            <person name="Zeng Q."/>
            <person name="Gargeya S."/>
            <person name="Fitzgerald M."/>
            <person name="Haas B."/>
            <person name="Abouelleil A."/>
            <person name="Allen A.W."/>
            <person name="Alvarado L."/>
            <person name="Arachchi H.M."/>
            <person name="Berlin A.M."/>
            <person name="Chapman S.B."/>
            <person name="Gainer-Dewar J."/>
            <person name="Goldberg J."/>
            <person name="Griggs A."/>
            <person name="Gujja S."/>
            <person name="Hansen M."/>
            <person name="Howarth C."/>
            <person name="Imamovic A."/>
            <person name="Ireland A."/>
            <person name="Larimer J."/>
            <person name="McCowan C."/>
            <person name="Murphy C."/>
            <person name="Pearson M."/>
            <person name="Poon T.W."/>
            <person name="Priest M."/>
            <person name="Roberts A."/>
            <person name="Saif S."/>
            <person name="Shea T."/>
            <person name="Sisk P."/>
            <person name="Sykes S."/>
            <person name="Wortman J."/>
            <person name="Nusbaum C."/>
            <person name="Birren B."/>
        </authorList>
    </citation>
    <scope>NUCLEOTIDE SEQUENCE [LARGE SCALE GENOMIC DNA]</scope>
    <source>
        <strain evidence="2">WRAIR2</strain>
    </source>
</reference>
<protein>
    <submittedName>
        <fullName evidence="1">Uncharacterized protein</fullName>
    </submittedName>
</protein>
<dbReference type="GO" id="GO:0030544">
    <property type="term" value="F:Hsp70 protein binding"/>
    <property type="evidence" value="ECO:0007669"/>
    <property type="project" value="TreeGrafter"/>
</dbReference>
<dbReference type="Pfam" id="PF10274">
    <property type="entry name" value="ParcG"/>
    <property type="match status" value="1"/>
</dbReference>
<dbReference type="STRING" id="7168.A0A182N6K8"/>
<organism evidence="1 2">
    <name type="scientific">Anopheles dirus</name>
    <dbReference type="NCBI Taxonomy" id="7168"/>
    <lineage>
        <taxon>Eukaryota</taxon>
        <taxon>Metazoa</taxon>
        <taxon>Ecdysozoa</taxon>
        <taxon>Arthropoda</taxon>
        <taxon>Hexapoda</taxon>
        <taxon>Insecta</taxon>
        <taxon>Pterygota</taxon>
        <taxon>Neoptera</taxon>
        <taxon>Endopterygota</taxon>
        <taxon>Diptera</taxon>
        <taxon>Nematocera</taxon>
        <taxon>Culicoidea</taxon>
        <taxon>Culicidae</taxon>
        <taxon>Anophelinae</taxon>
        <taxon>Anopheles</taxon>
    </lineage>
</organism>
<accession>A0A182N6K8</accession>
<evidence type="ECO:0000313" key="2">
    <source>
        <dbReference type="Proteomes" id="UP000075884"/>
    </source>
</evidence>
<dbReference type="PANTHER" id="PTHR21207:SF2">
    <property type="entry name" value="PARKIN COREGULATED GENE PROTEIN"/>
    <property type="match status" value="1"/>
</dbReference>
<proteinExistence type="predicted"/>
<keyword evidence="2" id="KW-1185">Reference proteome</keyword>
<dbReference type="VEuPathDB" id="VectorBase:ADIR003280"/>
<dbReference type="EnsemblMetazoa" id="ADIR003280-RA">
    <property type="protein sequence ID" value="ADIR003280-PA"/>
    <property type="gene ID" value="ADIR003280"/>
</dbReference>
<dbReference type="PANTHER" id="PTHR21207">
    <property type="entry name" value="PARKIN COREGULATED GENE PROTEIN PARK2 COREGULATED"/>
    <property type="match status" value="1"/>
</dbReference>
<dbReference type="GO" id="GO:0051879">
    <property type="term" value="F:Hsp90 protein binding"/>
    <property type="evidence" value="ECO:0007669"/>
    <property type="project" value="TreeGrafter"/>
</dbReference>
<dbReference type="Proteomes" id="UP000075884">
    <property type="component" value="Unassembled WGS sequence"/>
</dbReference>
<dbReference type="AlphaFoldDB" id="A0A182N6K8"/>
<reference evidence="1" key="2">
    <citation type="submission" date="2020-05" db="UniProtKB">
        <authorList>
            <consortium name="EnsemblMetazoa"/>
        </authorList>
    </citation>
    <scope>IDENTIFICATION</scope>
    <source>
        <strain evidence="1">WRAIR2</strain>
    </source>
</reference>
<evidence type="ECO:0000313" key="1">
    <source>
        <dbReference type="EnsemblMetazoa" id="ADIR003280-PA"/>
    </source>
</evidence>
<name>A0A182N6K8_9DIPT</name>